<evidence type="ECO:0000256" key="2">
    <source>
        <dbReference type="SAM" id="MobiDB-lite"/>
    </source>
</evidence>
<dbReference type="InterPro" id="IPR001212">
    <property type="entry name" value="Somatomedin_B_dom"/>
</dbReference>
<feature type="region of interest" description="Disordered" evidence="2">
    <location>
        <begin position="62"/>
        <end position="81"/>
    </location>
</feature>
<feature type="domain" description="SMB" evidence="4">
    <location>
        <begin position="126"/>
        <end position="172"/>
    </location>
</feature>
<evidence type="ECO:0000259" key="4">
    <source>
        <dbReference type="PROSITE" id="PS50958"/>
    </source>
</evidence>
<accession>A0AAE0XWC0</accession>
<feature type="chain" id="PRO_5042195370" description="SMB domain-containing protein" evidence="3">
    <location>
        <begin position="19"/>
        <end position="722"/>
    </location>
</feature>
<evidence type="ECO:0000313" key="5">
    <source>
        <dbReference type="EMBL" id="KAK3720254.1"/>
    </source>
</evidence>
<evidence type="ECO:0000313" key="6">
    <source>
        <dbReference type="Proteomes" id="UP001283361"/>
    </source>
</evidence>
<feature type="compositionally biased region" description="Polar residues" evidence="2">
    <location>
        <begin position="671"/>
        <end position="706"/>
    </location>
</feature>
<name>A0AAE0XWC0_9GAST</name>
<gene>
    <name evidence="5" type="ORF">RRG08_007876</name>
</gene>
<dbReference type="Gene3D" id="4.10.410.20">
    <property type="match status" value="1"/>
</dbReference>
<dbReference type="InterPro" id="IPR036024">
    <property type="entry name" value="Somatomedin_B-like_dom_sf"/>
</dbReference>
<keyword evidence="1" id="KW-1015">Disulfide bond</keyword>
<reference evidence="5" key="1">
    <citation type="journal article" date="2023" name="G3 (Bethesda)">
        <title>A reference genome for the long-term kleptoplast-retaining sea slug Elysia crispata morphotype clarki.</title>
        <authorList>
            <person name="Eastman K.E."/>
            <person name="Pendleton A.L."/>
            <person name="Shaikh M.A."/>
            <person name="Suttiyut T."/>
            <person name="Ogas R."/>
            <person name="Tomko P."/>
            <person name="Gavelis G."/>
            <person name="Widhalm J.R."/>
            <person name="Wisecaver J.H."/>
        </authorList>
    </citation>
    <scope>NUCLEOTIDE SEQUENCE</scope>
    <source>
        <strain evidence="5">ECLA1</strain>
    </source>
</reference>
<dbReference type="SUPFAM" id="SSF90188">
    <property type="entry name" value="Somatomedin B domain"/>
    <property type="match status" value="1"/>
</dbReference>
<feature type="region of interest" description="Disordered" evidence="2">
    <location>
        <begin position="671"/>
        <end position="722"/>
    </location>
</feature>
<keyword evidence="6" id="KW-1185">Reference proteome</keyword>
<organism evidence="5 6">
    <name type="scientific">Elysia crispata</name>
    <name type="common">lettuce slug</name>
    <dbReference type="NCBI Taxonomy" id="231223"/>
    <lineage>
        <taxon>Eukaryota</taxon>
        <taxon>Metazoa</taxon>
        <taxon>Spiralia</taxon>
        <taxon>Lophotrochozoa</taxon>
        <taxon>Mollusca</taxon>
        <taxon>Gastropoda</taxon>
        <taxon>Heterobranchia</taxon>
        <taxon>Euthyneura</taxon>
        <taxon>Panpulmonata</taxon>
        <taxon>Sacoglossa</taxon>
        <taxon>Placobranchoidea</taxon>
        <taxon>Plakobranchidae</taxon>
        <taxon>Elysia</taxon>
    </lineage>
</organism>
<feature type="signal peptide" evidence="3">
    <location>
        <begin position="1"/>
        <end position="18"/>
    </location>
</feature>
<dbReference type="AlphaFoldDB" id="A0AAE0XWC0"/>
<protein>
    <recommendedName>
        <fullName evidence="4">SMB domain-containing protein</fullName>
    </recommendedName>
</protein>
<dbReference type="PROSITE" id="PS50958">
    <property type="entry name" value="SMB_2"/>
    <property type="match status" value="1"/>
</dbReference>
<proteinExistence type="predicted"/>
<keyword evidence="3" id="KW-0732">Signal</keyword>
<sequence>MIHQLMVLLCLLGSRASADIAEIVFDNDGTNSTTFSIINQHQLHDITTIQISLTDAKQASTTHDHISETDASTPDTSSTTDFSSKPFTLAYLRQSLECRNTATNFVYQNDLCGAKDPQSYLNLKKSFYSCAYRCGESPLFSDRGTDECACDEICIVYGDCCRDMPIVCRETYDIGKAEYAYLGTRSFFCNMGNYIVSNPCKAMEMHEIVTPTAPNFSYETQTSKSFLFRNPPVGDRRLKDFSQGMDLYKVADVTTGIYFKGLNDLKSCKGPETQLYFLPLIISLDCSAFESSSTSDIDGVSEVLEWCRISKFDAVVTPFHRNCKKTRLIQCHCSQGKAVADHVHNACIGPDPSVPVISRHKLWNNEIGGETASGNDSQCTVSIYGAYGLAEKGKTQMSITPLPVTSNYHSIPVLTNNYNTDEYNNYDNKNDAKNRNSNNNSNFERFFIHDESETEKGDIKFVVEINPAVERRFLCHSLSSYLSECELLDCVRGAILSHNASRGGEYNGSRCLVPTQVVVQDGSSDANFRLCWCVHVLKIFTGFRVWTMNIHGLSDRLCNIFFNVRATGEEPLESYELAKNLRFPDAHTSRTLLLSDIVEALQNSNQKDKERCSQKPTTEFINVCINFKKTSTSSRDGEDFFCIKISTKQPGQHCRRLKACDVSFTSSQSKTDFNAHGDQNSEGSPLPSRQATPGPSTKPASPQATPGPNFRPVPREAASQKR</sequence>
<evidence type="ECO:0000256" key="3">
    <source>
        <dbReference type="SAM" id="SignalP"/>
    </source>
</evidence>
<dbReference type="Pfam" id="PF01033">
    <property type="entry name" value="Somatomedin_B"/>
    <property type="match status" value="1"/>
</dbReference>
<dbReference type="EMBL" id="JAWDGP010007407">
    <property type="protein sequence ID" value="KAK3720254.1"/>
    <property type="molecule type" value="Genomic_DNA"/>
</dbReference>
<dbReference type="Proteomes" id="UP001283361">
    <property type="component" value="Unassembled WGS sequence"/>
</dbReference>
<comment type="caution">
    <text evidence="5">The sequence shown here is derived from an EMBL/GenBank/DDBJ whole genome shotgun (WGS) entry which is preliminary data.</text>
</comment>
<feature type="compositionally biased region" description="Low complexity" evidence="2">
    <location>
        <begin position="69"/>
        <end position="81"/>
    </location>
</feature>
<evidence type="ECO:0000256" key="1">
    <source>
        <dbReference type="ARBA" id="ARBA00023157"/>
    </source>
</evidence>